<dbReference type="RefSeq" id="WP_139667260.1">
    <property type="nucleotide sequence ID" value="NZ_VDLY02000005.1"/>
</dbReference>
<feature type="domain" description="HTH cro/C1-type" evidence="1">
    <location>
        <begin position="28"/>
        <end position="67"/>
    </location>
</feature>
<gene>
    <name evidence="2" type="ORF">FH607_009045</name>
</gene>
<evidence type="ECO:0000259" key="1">
    <source>
        <dbReference type="PROSITE" id="PS50943"/>
    </source>
</evidence>
<dbReference type="SUPFAM" id="SSF47413">
    <property type="entry name" value="lambda repressor-like DNA-binding domains"/>
    <property type="match status" value="1"/>
</dbReference>
<dbReference type="CDD" id="cd00093">
    <property type="entry name" value="HTH_XRE"/>
    <property type="match status" value="1"/>
</dbReference>
<accession>A0A5N6AGS4</accession>
<evidence type="ECO:0000313" key="2">
    <source>
        <dbReference type="EMBL" id="KAB8167040.1"/>
    </source>
</evidence>
<dbReference type="Proteomes" id="UP000314251">
    <property type="component" value="Unassembled WGS sequence"/>
</dbReference>
<dbReference type="PROSITE" id="PS50943">
    <property type="entry name" value="HTH_CROC1"/>
    <property type="match status" value="1"/>
</dbReference>
<organism evidence="2 3">
    <name type="scientific">Streptomyces mimosae</name>
    <dbReference type="NCBI Taxonomy" id="2586635"/>
    <lineage>
        <taxon>Bacteria</taxon>
        <taxon>Bacillati</taxon>
        <taxon>Actinomycetota</taxon>
        <taxon>Actinomycetes</taxon>
        <taxon>Kitasatosporales</taxon>
        <taxon>Streptomycetaceae</taxon>
        <taxon>Streptomyces</taxon>
    </lineage>
</organism>
<protein>
    <submittedName>
        <fullName evidence="2">Helix-turn-helix domain-containing protein</fullName>
    </submittedName>
</protein>
<dbReference type="InterPro" id="IPR001387">
    <property type="entry name" value="Cro/C1-type_HTH"/>
</dbReference>
<dbReference type="GO" id="GO:0003677">
    <property type="term" value="F:DNA binding"/>
    <property type="evidence" value="ECO:0007669"/>
    <property type="project" value="InterPro"/>
</dbReference>
<name>A0A5N6AGS4_9ACTN</name>
<evidence type="ECO:0000313" key="3">
    <source>
        <dbReference type="Proteomes" id="UP000314251"/>
    </source>
</evidence>
<proteinExistence type="predicted"/>
<dbReference type="Pfam" id="PF01381">
    <property type="entry name" value="HTH_3"/>
    <property type="match status" value="1"/>
</dbReference>
<reference evidence="2" key="1">
    <citation type="submission" date="2019-10" db="EMBL/GenBank/DDBJ databases">
        <title>Nonomuraea sp. nov., isolated from Phyllanthus amarus.</title>
        <authorList>
            <person name="Klykleung N."/>
            <person name="Tanasupawat S."/>
        </authorList>
    </citation>
    <scope>NUCLEOTIDE SEQUENCE [LARGE SCALE GENOMIC DNA]</scope>
    <source>
        <strain evidence="2">3MP-10</strain>
    </source>
</reference>
<dbReference type="SMART" id="SM00530">
    <property type="entry name" value="HTH_XRE"/>
    <property type="match status" value="1"/>
</dbReference>
<dbReference type="AlphaFoldDB" id="A0A5N6AGS4"/>
<comment type="caution">
    <text evidence="2">The sequence shown here is derived from an EMBL/GenBank/DDBJ whole genome shotgun (WGS) entry which is preliminary data.</text>
</comment>
<keyword evidence="3" id="KW-1185">Reference proteome</keyword>
<dbReference type="Gene3D" id="1.10.260.40">
    <property type="entry name" value="lambda repressor-like DNA-binding domains"/>
    <property type="match status" value="1"/>
</dbReference>
<dbReference type="OrthoDB" id="4250625at2"/>
<sequence>MTSNFRLHAARLNEAAAAMGDHSGYAIAKRTGISQSTLSRLRRGQARPASTTLLLLAAAYGTSVEDLVLEAEEKAGAAA</sequence>
<dbReference type="EMBL" id="VDLY02000005">
    <property type="protein sequence ID" value="KAB8167040.1"/>
    <property type="molecule type" value="Genomic_DNA"/>
</dbReference>
<dbReference type="InterPro" id="IPR010982">
    <property type="entry name" value="Lambda_DNA-bd_dom_sf"/>
</dbReference>